<comment type="similarity">
    <text evidence="1">Belongs to the ComF/GntX family.</text>
</comment>
<dbReference type="CDD" id="cd06223">
    <property type="entry name" value="PRTases_typeI"/>
    <property type="match status" value="1"/>
</dbReference>
<proteinExistence type="inferred from homology"/>
<name>A0ABT8M880_9EURY</name>
<gene>
    <name evidence="2" type="ORF">FGU65_04250</name>
</gene>
<evidence type="ECO:0000256" key="1">
    <source>
        <dbReference type="ARBA" id="ARBA00008007"/>
    </source>
</evidence>
<dbReference type="RefSeq" id="WP_301663196.1">
    <property type="nucleotide sequence ID" value="NZ_VCYH01000002.1"/>
</dbReference>
<sequence>MERIFIRSDDTGLEILYPPYCEICGNPIPDSFADTFPYCAACRNRPDRDDPPVRIRAFGKYLYENEFPGDTLSNEIRGLKTDQRFVPRLCECLYYAIERQYPDLRDLDVVIPVMRGSDDRAYNPSALLAEGVASRYGIPYLDVLYKSKVYRSLHSIHDHREKEKEIAGNVGCRYRFNGESVLLIDDTCITGATKRECATVLQAHGAGEVWSLVLGRLVNRKHLETLRNYNE</sequence>
<dbReference type="EMBL" id="VCYH01000002">
    <property type="protein sequence ID" value="MDN7024109.1"/>
    <property type="molecule type" value="Genomic_DNA"/>
</dbReference>
<reference evidence="2" key="1">
    <citation type="submission" date="2019-05" db="EMBL/GenBank/DDBJ databases">
        <title>Methanoculleus sp. FWC-SCC1, a methanogenic archaeon isolated from deep marine cold seep.</title>
        <authorList>
            <person name="Chen Y.-W."/>
            <person name="Chen S.-C."/>
            <person name="Teng N.-H."/>
            <person name="Lai M.-C."/>
        </authorList>
    </citation>
    <scope>NUCLEOTIDE SEQUENCE</scope>
    <source>
        <strain evidence="2">FWC-SCC1</strain>
    </source>
</reference>
<dbReference type="InterPro" id="IPR029057">
    <property type="entry name" value="PRTase-like"/>
</dbReference>
<dbReference type="PANTHER" id="PTHR47505:SF1">
    <property type="entry name" value="DNA UTILIZATION PROTEIN YHGH"/>
    <property type="match status" value="1"/>
</dbReference>
<dbReference type="InterPro" id="IPR051910">
    <property type="entry name" value="ComF/GntX_DNA_util-trans"/>
</dbReference>
<evidence type="ECO:0000313" key="3">
    <source>
        <dbReference type="Proteomes" id="UP001168338"/>
    </source>
</evidence>
<evidence type="ECO:0000313" key="2">
    <source>
        <dbReference type="EMBL" id="MDN7024109.1"/>
    </source>
</evidence>
<dbReference type="Proteomes" id="UP001168338">
    <property type="component" value="Unassembled WGS sequence"/>
</dbReference>
<comment type="caution">
    <text evidence="2">The sequence shown here is derived from an EMBL/GenBank/DDBJ whole genome shotgun (WGS) entry which is preliminary data.</text>
</comment>
<keyword evidence="3" id="KW-1185">Reference proteome</keyword>
<organism evidence="2 3">
    <name type="scientific">Methanoculleus frigidifontis</name>
    <dbReference type="NCBI Taxonomy" id="2584085"/>
    <lineage>
        <taxon>Archaea</taxon>
        <taxon>Methanobacteriati</taxon>
        <taxon>Methanobacteriota</taxon>
        <taxon>Stenosarchaea group</taxon>
        <taxon>Methanomicrobia</taxon>
        <taxon>Methanomicrobiales</taxon>
        <taxon>Methanomicrobiaceae</taxon>
        <taxon>Methanoculleus</taxon>
    </lineage>
</organism>
<dbReference type="SUPFAM" id="SSF53271">
    <property type="entry name" value="PRTase-like"/>
    <property type="match status" value="1"/>
</dbReference>
<dbReference type="InterPro" id="IPR000836">
    <property type="entry name" value="PRTase_dom"/>
</dbReference>
<protein>
    <submittedName>
        <fullName evidence="2">ComF family protein</fullName>
    </submittedName>
</protein>
<dbReference type="Gene3D" id="3.40.50.2020">
    <property type="match status" value="1"/>
</dbReference>
<dbReference type="PANTHER" id="PTHR47505">
    <property type="entry name" value="DNA UTILIZATION PROTEIN YHGH"/>
    <property type="match status" value="1"/>
</dbReference>
<accession>A0ABT8M880</accession>